<keyword evidence="3" id="KW-0378">Hydrolase</keyword>
<keyword evidence="7" id="KW-0175">Coiled coil</keyword>
<reference evidence="10" key="2">
    <citation type="submission" date="2025-08" db="UniProtKB">
        <authorList>
            <consortium name="Ensembl"/>
        </authorList>
    </citation>
    <scope>IDENTIFICATION</scope>
</reference>
<keyword evidence="1" id="KW-0399">Innate immunity</keyword>
<dbReference type="InterPro" id="IPR037684">
    <property type="entry name" value="GBP_C"/>
</dbReference>
<dbReference type="STRING" id="7918.ENSLOCP00000004022"/>
<keyword evidence="5" id="KW-0342">GTP-binding</keyword>
<dbReference type="Gene3D" id="1.20.1000.10">
    <property type="entry name" value="Guanylate-binding protein, C-terminal domain"/>
    <property type="match status" value="1"/>
</dbReference>
<dbReference type="InterPro" id="IPR036543">
    <property type="entry name" value="Guanylate-bd_C_sf"/>
</dbReference>
<comment type="similarity">
    <text evidence="6">Belongs to the TRAFAC class dynamin-like GTPase superfamily. GB1/RHD3 GTPase family.</text>
</comment>
<evidence type="ECO:0000259" key="9">
    <source>
        <dbReference type="PROSITE" id="PS51715"/>
    </source>
</evidence>
<dbReference type="HOGENOM" id="CLU_018608_2_2_1"/>
<dbReference type="Pfam" id="PF02841">
    <property type="entry name" value="GBP_C"/>
    <property type="match status" value="1"/>
</dbReference>
<dbReference type="GeneTree" id="ENSGT00940000154265"/>
<evidence type="ECO:0000256" key="2">
    <source>
        <dbReference type="ARBA" id="ARBA00022741"/>
    </source>
</evidence>
<dbReference type="EMBL" id="AHAT01019099">
    <property type="status" value="NOT_ANNOTATED_CDS"/>
    <property type="molecule type" value="Genomic_DNA"/>
</dbReference>
<dbReference type="Bgee" id="ENSLOCG00000003392">
    <property type="expression patterns" value="Expressed in intestine and 11 other cell types or tissues"/>
</dbReference>
<dbReference type="InterPro" id="IPR027417">
    <property type="entry name" value="P-loop_NTPase"/>
</dbReference>
<evidence type="ECO:0000313" key="11">
    <source>
        <dbReference type="Proteomes" id="UP000018468"/>
    </source>
</evidence>
<keyword evidence="2" id="KW-0547">Nucleotide-binding</keyword>
<name>W5M6L4_LEPOC</name>
<evidence type="ECO:0000256" key="4">
    <source>
        <dbReference type="ARBA" id="ARBA00022859"/>
    </source>
</evidence>
<dbReference type="InParanoid" id="W5M6L4"/>
<proteinExistence type="inferred from homology"/>
<dbReference type="SUPFAM" id="SSF48340">
    <property type="entry name" value="Interferon-induced guanylate-binding protein 1 (GBP1), C-terminal domain"/>
    <property type="match status" value="1"/>
</dbReference>
<dbReference type="FunFam" id="3.40.50.300:FF:002830">
    <property type="entry name" value="Guanylate-binding protein 2"/>
    <property type="match status" value="1"/>
</dbReference>
<dbReference type="GO" id="GO:0005525">
    <property type="term" value="F:GTP binding"/>
    <property type="evidence" value="ECO:0000318"/>
    <property type="project" value="GO_Central"/>
</dbReference>
<feature type="coiled-coil region" evidence="7">
    <location>
        <begin position="481"/>
        <end position="588"/>
    </location>
</feature>
<dbReference type="CDD" id="cd16269">
    <property type="entry name" value="GBP_C"/>
    <property type="match status" value="1"/>
</dbReference>
<evidence type="ECO:0000256" key="8">
    <source>
        <dbReference type="SAM" id="MobiDB-lite"/>
    </source>
</evidence>
<keyword evidence="11" id="KW-1185">Reference proteome</keyword>
<sequence length="630" mass="71133">ASNTVLMETPVCLIENGQDGKFCVNPIALEILNQISQHVVVVSVVGLYRTGKSYLMNKLSGKKRGFALGSTIQSHTKGIWMWCVPHPSKPDHTLVLLDTEGLGDVEKGDQKNDCWIFALAILLSSTLVYNSRGTIDNNALENLQYVTELTDLIKVKSPRDPKPASGDDDDEDEEDSQYVRYFPNFVWAVRDFTLELKIEGRPVTEDEYLEHALSLKKGTNRKVSDYNLPRQCIRNFFPLRRCFVFGSPAAPDAMTRLETLDERDLSASFLEATQRFCQHVFNQSPVKTIKGGHPVSGRMLGILASTYVGTISSGDVPCLENAVLTMAQIENQAAVQEGIKVYKEGMDKAVTFPASLEGLSQQHRHWEKLALERFASKSFKDESGQHMSDLGEKIAEYYDCILMRNEEASINTCHVLLAELSTPIAKKLEEGFYAKPGGYKLYCKDRDALVAQFRAEPNKGVKAEEVLEQSLKEKEVEANTILRADEELTEKEKQIAEQHERAALAEQQRKAQEEQRLEMEQVLQDERGRHQEQMQLAQKKLEQELENCRVEAERALESKLKEQEQLQRKGFEDQAAAMTREIGRLKEEASKGSSWKDFIKPVLSTAADIVSTIYEYKTLKMSLLAGKHKT</sequence>
<evidence type="ECO:0000256" key="7">
    <source>
        <dbReference type="SAM" id="Coils"/>
    </source>
</evidence>
<dbReference type="InterPro" id="IPR003191">
    <property type="entry name" value="Guanylate-bd/ATL_C"/>
</dbReference>
<dbReference type="GO" id="GO:0045087">
    <property type="term" value="P:innate immune response"/>
    <property type="evidence" value="ECO:0007669"/>
    <property type="project" value="UniProtKB-KW"/>
</dbReference>
<dbReference type="Gene3D" id="3.40.50.300">
    <property type="entry name" value="P-loop containing nucleotide triphosphate hydrolases"/>
    <property type="match status" value="1"/>
</dbReference>
<feature type="region of interest" description="Disordered" evidence="8">
    <location>
        <begin position="156"/>
        <end position="175"/>
    </location>
</feature>
<reference evidence="10" key="3">
    <citation type="submission" date="2025-09" db="UniProtKB">
        <authorList>
            <consortium name="Ensembl"/>
        </authorList>
    </citation>
    <scope>IDENTIFICATION</scope>
</reference>
<dbReference type="AlphaFoldDB" id="W5M6L4"/>
<dbReference type="InterPro" id="IPR030386">
    <property type="entry name" value="G_GB1_RHD3_dom"/>
</dbReference>
<evidence type="ECO:0000256" key="3">
    <source>
        <dbReference type="ARBA" id="ARBA00022801"/>
    </source>
</evidence>
<dbReference type="FunFam" id="1.20.1000.10:FF:000001">
    <property type="entry name" value="Guanylate binding protein 1"/>
    <property type="match status" value="1"/>
</dbReference>
<dbReference type="eggNOG" id="KOG2037">
    <property type="taxonomic scope" value="Eukaryota"/>
</dbReference>
<dbReference type="Ensembl" id="ENSLOCT00000004030.1">
    <property type="protein sequence ID" value="ENSLOCP00000004022.1"/>
    <property type="gene ID" value="ENSLOCG00000003392.1"/>
</dbReference>
<evidence type="ECO:0000256" key="5">
    <source>
        <dbReference type="ARBA" id="ARBA00023134"/>
    </source>
</evidence>
<dbReference type="GO" id="GO:0003924">
    <property type="term" value="F:GTPase activity"/>
    <property type="evidence" value="ECO:0000318"/>
    <property type="project" value="GO_Central"/>
</dbReference>
<evidence type="ECO:0000256" key="1">
    <source>
        <dbReference type="ARBA" id="ARBA00022588"/>
    </source>
</evidence>
<dbReference type="FunCoup" id="W5M6L4">
    <property type="interactions" value="79"/>
</dbReference>
<reference evidence="11" key="1">
    <citation type="submission" date="2011-12" db="EMBL/GenBank/DDBJ databases">
        <title>The Draft Genome of Lepisosteus oculatus.</title>
        <authorList>
            <consortium name="The Broad Institute Genome Assembly &amp; Analysis Group"/>
            <consortium name="Computational R&amp;D Group"/>
            <consortium name="and Sequencing Platform"/>
            <person name="Di Palma F."/>
            <person name="Alfoldi J."/>
            <person name="Johnson J."/>
            <person name="Berlin A."/>
            <person name="Gnerre S."/>
            <person name="Jaffe D."/>
            <person name="MacCallum I."/>
            <person name="Young S."/>
            <person name="Walker B.J."/>
            <person name="Lander E.S."/>
            <person name="Lindblad-Toh K."/>
        </authorList>
    </citation>
    <scope>NUCLEOTIDE SEQUENCE [LARGE SCALE GENOMIC DNA]</scope>
</reference>
<dbReference type="SUPFAM" id="SSF52540">
    <property type="entry name" value="P-loop containing nucleoside triphosphate hydrolases"/>
    <property type="match status" value="1"/>
</dbReference>
<keyword evidence="4" id="KW-0391">Immunity</keyword>
<feature type="domain" description="GB1/RHD3-type G" evidence="9">
    <location>
        <begin position="36"/>
        <end position="285"/>
    </location>
</feature>
<evidence type="ECO:0000256" key="6">
    <source>
        <dbReference type="PROSITE-ProRule" id="PRU01052"/>
    </source>
</evidence>
<evidence type="ECO:0000313" key="10">
    <source>
        <dbReference type="Ensembl" id="ENSLOCP00000004022.1"/>
    </source>
</evidence>
<protein>
    <submittedName>
        <fullName evidence="10">Guanylate-binding protein 1-like</fullName>
    </submittedName>
</protein>
<dbReference type="CDD" id="cd01851">
    <property type="entry name" value="GBP"/>
    <property type="match status" value="1"/>
</dbReference>
<accession>W5M6L4</accession>
<dbReference type="OMA" id="QIRSECF"/>
<dbReference type="PANTHER" id="PTHR10751">
    <property type="entry name" value="GUANYLATE BINDING PROTEIN"/>
    <property type="match status" value="1"/>
</dbReference>
<feature type="compositionally biased region" description="Acidic residues" evidence="8">
    <location>
        <begin position="166"/>
        <end position="175"/>
    </location>
</feature>
<dbReference type="Pfam" id="PF02263">
    <property type="entry name" value="GBP"/>
    <property type="match status" value="1"/>
</dbReference>
<dbReference type="InterPro" id="IPR015894">
    <property type="entry name" value="Guanylate-bd_N"/>
</dbReference>
<dbReference type="PROSITE" id="PS51715">
    <property type="entry name" value="G_GB1_RHD3"/>
    <property type="match status" value="1"/>
</dbReference>
<organism evidence="10 11">
    <name type="scientific">Lepisosteus oculatus</name>
    <name type="common">Spotted gar</name>
    <dbReference type="NCBI Taxonomy" id="7918"/>
    <lineage>
        <taxon>Eukaryota</taxon>
        <taxon>Metazoa</taxon>
        <taxon>Chordata</taxon>
        <taxon>Craniata</taxon>
        <taxon>Vertebrata</taxon>
        <taxon>Euteleostomi</taxon>
        <taxon>Actinopterygii</taxon>
        <taxon>Neopterygii</taxon>
        <taxon>Holostei</taxon>
        <taxon>Semionotiformes</taxon>
        <taxon>Lepisosteidae</taxon>
        <taxon>Lepisosteus</taxon>
    </lineage>
</organism>
<dbReference type="Proteomes" id="UP000018468">
    <property type="component" value="Linkage group LG24"/>
</dbReference>